<dbReference type="OrthoDB" id="2326185at2"/>
<comment type="caution">
    <text evidence="1">The sequence shown here is derived from an EMBL/GenBank/DDBJ whole genome shotgun (WGS) entry which is preliminary data.</text>
</comment>
<accession>A0A4R5ND88</accession>
<evidence type="ECO:0008006" key="3">
    <source>
        <dbReference type="Google" id="ProtNLM"/>
    </source>
</evidence>
<dbReference type="InterPro" id="IPR011050">
    <property type="entry name" value="Pectin_lyase_fold/virulence"/>
</dbReference>
<dbReference type="AlphaFoldDB" id="A0A4R5ND88"/>
<dbReference type="RefSeq" id="WP_010019436.1">
    <property type="nucleotide sequence ID" value="NZ_CP162899.1"/>
</dbReference>
<organism evidence="1 2">
    <name type="scientific">Companilactobacillus farciminis</name>
    <dbReference type="NCBI Taxonomy" id="1612"/>
    <lineage>
        <taxon>Bacteria</taxon>
        <taxon>Bacillati</taxon>
        <taxon>Bacillota</taxon>
        <taxon>Bacilli</taxon>
        <taxon>Lactobacillales</taxon>
        <taxon>Lactobacillaceae</taxon>
        <taxon>Companilactobacillus</taxon>
    </lineage>
</organism>
<protein>
    <recommendedName>
        <fullName evidence="3">DUF1565 domain-containing protein</fullName>
    </recommendedName>
</protein>
<name>A0A4R5ND88_9LACO</name>
<evidence type="ECO:0000313" key="2">
    <source>
        <dbReference type="Proteomes" id="UP000295257"/>
    </source>
</evidence>
<proteinExistence type="predicted"/>
<dbReference type="EMBL" id="PUFN01000024">
    <property type="protein sequence ID" value="TDG70777.1"/>
    <property type="molecule type" value="Genomic_DNA"/>
</dbReference>
<evidence type="ECO:0000313" key="1">
    <source>
        <dbReference type="EMBL" id="TDG70777.1"/>
    </source>
</evidence>
<keyword evidence="2" id="KW-1185">Reference proteome</keyword>
<gene>
    <name evidence="1" type="ORF">C5L30_001568</name>
</gene>
<dbReference type="Proteomes" id="UP000295257">
    <property type="component" value="Unassembled WGS sequence"/>
</dbReference>
<sequence length="265" mass="30312">MKITIGTKKNNDEELMQAIVNAKDGDVIELLPGTYFSRNNPFICTIRRDISFIGKTSDKEDVKLYCSFTVGAKNTLIFKNLSIIYPANDENTMSAYDGARVYGQNIIIDRQTSDYWDTIYGQNAYFSFKDSKILTGKKIKAIGLSLEKSQLFADNTEFQLLFQKDSTVYLKDSTILHKFELRQGSKTFFKNLTIDSTTTDYKNDLAVKTKSQISGNDLIFVKNKPQVRILESQFDVDDFQPETNHINFKFDKKSKISIDGKNLKK</sequence>
<reference evidence="1 2" key="1">
    <citation type="journal article" date="2019" name="Appl. Microbiol. Biotechnol.">
        <title>Uncovering carbohydrate metabolism through a genotype-phenotype association study of 56 lactic acid bacteria genomes.</title>
        <authorList>
            <person name="Buron-Moles G."/>
            <person name="Chailyan A."/>
            <person name="Dolejs I."/>
            <person name="Forster J."/>
            <person name="Miks M.H."/>
        </authorList>
    </citation>
    <scope>NUCLEOTIDE SEQUENCE [LARGE SCALE GENOMIC DNA]</scope>
    <source>
        <strain evidence="1 2">ATCC 29644</strain>
    </source>
</reference>
<dbReference type="SUPFAM" id="SSF51126">
    <property type="entry name" value="Pectin lyase-like"/>
    <property type="match status" value="1"/>
</dbReference>